<dbReference type="InterPro" id="IPR017911">
    <property type="entry name" value="MacB-like_ATP-bd"/>
</dbReference>
<evidence type="ECO:0000256" key="2">
    <source>
        <dbReference type="ARBA" id="ARBA00022741"/>
    </source>
</evidence>
<evidence type="ECO:0000256" key="3">
    <source>
        <dbReference type="ARBA" id="ARBA00022840"/>
    </source>
</evidence>
<protein>
    <submittedName>
        <fullName evidence="5">Lipoprotein-releasing system ATP-binding protein LolD</fullName>
    </submittedName>
</protein>
<dbReference type="GO" id="GO:0022857">
    <property type="term" value="F:transmembrane transporter activity"/>
    <property type="evidence" value="ECO:0007669"/>
    <property type="project" value="TreeGrafter"/>
</dbReference>
<dbReference type="Pfam" id="PF00005">
    <property type="entry name" value="ABC_tran"/>
    <property type="match status" value="1"/>
</dbReference>
<dbReference type="GO" id="GO:0005886">
    <property type="term" value="C:plasma membrane"/>
    <property type="evidence" value="ECO:0007669"/>
    <property type="project" value="TreeGrafter"/>
</dbReference>
<evidence type="ECO:0000313" key="5">
    <source>
        <dbReference type="EMBL" id="GAC32818.1"/>
    </source>
</evidence>
<dbReference type="STRING" id="1129793.GPLA_1911"/>
<feature type="domain" description="ABC transporter" evidence="4">
    <location>
        <begin position="5"/>
        <end position="236"/>
    </location>
</feature>
<dbReference type="GO" id="GO:0005524">
    <property type="term" value="F:ATP binding"/>
    <property type="evidence" value="ECO:0007669"/>
    <property type="project" value="UniProtKB-KW"/>
</dbReference>
<dbReference type="InterPro" id="IPR003593">
    <property type="entry name" value="AAA+_ATPase"/>
</dbReference>
<dbReference type="InterPro" id="IPR027417">
    <property type="entry name" value="P-loop_NTPase"/>
</dbReference>
<keyword evidence="3 5" id="KW-0067">ATP-binding</keyword>
<keyword evidence="1" id="KW-0813">Transport</keyword>
<dbReference type="CDD" id="cd03255">
    <property type="entry name" value="ABC_MJ0796_LolCDE_FtsE"/>
    <property type="match status" value="1"/>
</dbReference>
<dbReference type="SUPFAM" id="SSF52540">
    <property type="entry name" value="P-loop containing nucleoside triphosphate hydrolases"/>
    <property type="match status" value="1"/>
</dbReference>
<dbReference type="PANTHER" id="PTHR24220">
    <property type="entry name" value="IMPORT ATP-BINDING PROTEIN"/>
    <property type="match status" value="1"/>
</dbReference>
<keyword evidence="5" id="KW-0449">Lipoprotein</keyword>
<accession>K6ZVK5</accession>
<dbReference type="InterPro" id="IPR017871">
    <property type="entry name" value="ABC_transporter-like_CS"/>
</dbReference>
<dbReference type="PROSITE" id="PS00211">
    <property type="entry name" value="ABC_TRANSPORTER_1"/>
    <property type="match status" value="1"/>
</dbReference>
<dbReference type="OrthoDB" id="9802264at2"/>
<comment type="caution">
    <text evidence="5">The sequence shown here is derived from an EMBL/GenBank/DDBJ whole genome shotgun (WGS) entry which is preliminary data.</text>
</comment>
<evidence type="ECO:0000259" key="4">
    <source>
        <dbReference type="PROSITE" id="PS50893"/>
    </source>
</evidence>
<evidence type="ECO:0000313" key="6">
    <source>
        <dbReference type="Proteomes" id="UP000006322"/>
    </source>
</evidence>
<dbReference type="GO" id="GO:0016887">
    <property type="term" value="F:ATP hydrolysis activity"/>
    <property type="evidence" value="ECO:0007669"/>
    <property type="project" value="InterPro"/>
</dbReference>
<dbReference type="AlphaFoldDB" id="K6ZVK5"/>
<dbReference type="RefSeq" id="WP_007104603.1">
    <property type="nucleotide sequence ID" value="NZ_BAER01000044.1"/>
</dbReference>
<dbReference type="Gene3D" id="3.40.50.300">
    <property type="entry name" value="P-loop containing nucleotide triphosphate hydrolases"/>
    <property type="match status" value="1"/>
</dbReference>
<dbReference type="SMART" id="SM00382">
    <property type="entry name" value="AAA"/>
    <property type="match status" value="1"/>
</dbReference>
<reference evidence="6" key="1">
    <citation type="journal article" date="2014" name="Environ. Microbiol.">
        <title>Comparative genomics of the marine bacterial genus Glaciecola reveals the high degree of genomic diversity and genomic characteristic for cold adaptation.</title>
        <authorList>
            <person name="Qin Q.L."/>
            <person name="Xie B.B."/>
            <person name="Yu Y."/>
            <person name="Shu Y.L."/>
            <person name="Rong J.C."/>
            <person name="Zhang Y.J."/>
            <person name="Zhao D.L."/>
            <person name="Chen X.L."/>
            <person name="Zhang X.Y."/>
            <person name="Chen B."/>
            <person name="Zhou B.C."/>
            <person name="Zhang Y.Z."/>
        </authorList>
    </citation>
    <scope>NUCLEOTIDE SEQUENCE [LARGE SCALE GENOMIC DNA]</scope>
    <source>
        <strain evidence="6">LMG 21857</strain>
    </source>
</reference>
<proteinExistence type="predicted"/>
<evidence type="ECO:0000256" key="1">
    <source>
        <dbReference type="ARBA" id="ARBA00022448"/>
    </source>
</evidence>
<name>K6ZVK5_9ALTE</name>
<dbReference type="PROSITE" id="PS50893">
    <property type="entry name" value="ABC_TRANSPORTER_2"/>
    <property type="match status" value="1"/>
</dbReference>
<dbReference type="EMBL" id="BAER01000044">
    <property type="protein sequence ID" value="GAC32818.1"/>
    <property type="molecule type" value="Genomic_DNA"/>
</dbReference>
<dbReference type="PANTHER" id="PTHR24220:SF611">
    <property type="entry name" value="ATP-BINDING COMPONENT OF ABC TRANSPORTER-RELATED"/>
    <property type="match status" value="1"/>
</dbReference>
<sequence>MSFAVDIENLSFTWPKQDTPTLTIPRWQVAQGEHVFLQGHSGSGKSTLLNLLCGVLVANNGRLSVLDHELNQLSSRQRDRFRARKLGVIFQQFNLLPYLTAKENIQLGQWFTDRANAIKPHTDASEHFEQLTTSLGLNQQLLNKQASTLSVGQQQRVAVARALICQPQLIIADEPTSALDTEHRDRFIDLLLTQSRAHKASVIFVSHDRSLAGAFHSQINMQELNRGHIEQEVSHVS</sequence>
<organism evidence="5 6">
    <name type="scientific">Paraglaciecola polaris LMG 21857</name>
    <dbReference type="NCBI Taxonomy" id="1129793"/>
    <lineage>
        <taxon>Bacteria</taxon>
        <taxon>Pseudomonadati</taxon>
        <taxon>Pseudomonadota</taxon>
        <taxon>Gammaproteobacteria</taxon>
        <taxon>Alteromonadales</taxon>
        <taxon>Alteromonadaceae</taxon>
        <taxon>Paraglaciecola</taxon>
    </lineage>
</organism>
<keyword evidence="6" id="KW-1185">Reference proteome</keyword>
<keyword evidence="2" id="KW-0547">Nucleotide-binding</keyword>
<dbReference type="Proteomes" id="UP000006322">
    <property type="component" value="Unassembled WGS sequence"/>
</dbReference>
<dbReference type="InterPro" id="IPR003439">
    <property type="entry name" value="ABC_transporter-like_ATP-bd"/>
</dbReference>
<dbReference type="InterPro" id="IPR015854">
    <property type="entry name" value="ABC_transpr_LolD-like"/>
</dbReference>
<gene>
    <name evidence="5" type="primary">lolD</name>
    <name evidence="5" type="ORF">GPLA_1911</name>
</gene>